<gene>
    <name evidence="9" type="ORF">PPNO1_LOCUS2159</name>
</gene>
<comment type="cofactor">
    <cofactor evidence="5">
        <name>heme</name>
        <dbReference type="ChEBI" id="CHEBI:30413"/>
    </cofactor>
</comment>
<dbReference type="InterPro" id="IPR036396">
    <property type="entry name" value="Cyt_P450_sf"/>
</dbReference>
<keyword evidence="3 6" id="KW-1133">Transmembrane helix</keyword>
<dbReference type="GO" id="GO:0005506">
    <property type="term" value="F:iron ion binding"/>
    <property type="evidence" value="ECO:0007669"/>
    <property type="project" value="InterPro"/>
</dbReference>
<dbReference type="PANTHER" id="PTHR12308:SF77">
    <property type="entry name" value="MEMBRANE STRESS RESPONSE PROTEIN (IST2), PUTATIVE (AFU_ORTHOLOGUE AFUA_4G03330)-RELATED"/>
    <property type="match status" value="1"/>
</dbReference>
<dbReference type="GO" id="GO:0016020">
    <property type="term" value="C:membrane"/>
    <property type="evidence" value="ECO:0007669"/>
    <property type="project" value="UniProtKB-SubCell"/>
</dbReference>
<sequence>MLPSPPTNPVDIFDKKGAMVLGERPQGFPNAFHCIETQRSVMGRSKVTTRPSPGVQPDQLRKYNDKYVIVYDFEEVDAPTAIKEVRTLIRDLESANLHTEVRAGHGETLLIFVKVPQDLLHTTVYSSRIKDWLYGVVQSHPGGIKENAGRHGFEAEDILSVYHLVNWPKSMGGAGITPEWGQWERVKAIFPLHNDESNAALMKHLNRRLLLTAADLDRVRDLFGSKVAFYFAFIQAYVVFLTFPAVTGLVAWRWLPEYSVAYGIVTCVWCTVFLEYWKIQEIDLSIRWKVRGWKQIARQLAQVPFILFAVVILGMLMFAVFALETLVSESYKGPFEDLVEYLPTILFAIVIPYVNNYLEAVATSLTEFENHRTEDNYDMSRTQKSFIFQIITNYLPILITAFVYVPFGQAIVPKLESATRALSGTLGRKYLVAPRSFRVDPNRLRNEVIALTVTGQISAFFEENILPVLKPLHDDPTEAEILKKARHQATLDIYNVQDDIAEIALQFGYLALFSPCGRSSRIGPWISSLEFLTWMGSISTGAVVHLYGMAGFGGGAWWAMPMTIFVTDSEERKQQYMTRVKYLDDIKTQGQLKPGGMDALGERKISAAPCPPHSLIWGHMKLIGETLELFPRRTYLQSVLTHLKQAHDLPEVWYLDLRPAGPKFIVITNPDLAAQVTTATAYPQSPLHDVIVEEADALHTRLQAMADSGDLCKNFVYEFGKFPFEVVSRVFLGAPLGTQTGTGEVYDVMFKLSLAMSVIAGDKNIFKLAVAKWNEWTTSRKLRQAVASHVTPRFEELRERRLYPAVTTLLYAIMLLSAFPETLAKLREEHDRLFDKTYEGTLEMVRRDPTMLKDMKYTTAVIYETLRLFPVAFIIREPQPGVDFIEANGQRYAIDGHTVAVCGHTMHLDPKYFPEPKKFNPDRFLDSSPAYSRNAYRPFERGLRSCMGQTLAMDEMRMALLFTARWFDFELRGHRPNKEPKLPQSDMDTVIGVHAYQTFTSLRARPSRSR</sequence>
<evidence type="ECO:0000313" key="10">
    <source>
        <dbReference type="Proteomes" id="UP000838763"/>
    </source>
</evidence>
<comment type="subcellular location">
    <subcellularLocation>
        <location evidence="1">Membrane</location>
        <topology evidence="1">Multi-pass membrane protein</topology>
    </subcellularLocation>
</comment>
<dbReference type="GO" id="GO:0016705">
    <property type="term" value="F:oxidoreductase activity, acting on paired donors, with incorporation or reduction of molecular oxygen"/>
    <property type="evidence" value="ECO:0007669"/>
    <property type="project" value="InterPro"/>
</dbReference>
<feature type="transmembrane region" description="Helical" evidence="6">
    <location>
        <begin position="300"/>
        <end position="321"/>
    </location>
</feature>
<keyword evidence="4 6" id="KW-0472">Membrane</keyword>
<feature type="transmembrane region" description="Helical" evidence="6">
    <location>
        <begin position="341"/>
        <end position="365"/>
    </location>
</feature>
<proteinExistence type="predicted"/>
<dbReference type="PANTHER" id="PTHR12308">
    <property type="entry name" value="ANOCTAMIN"/>
    <property type="match status" value="1"/>
</dbReference>
<dbReference type="InterPro" id="IPR049452">
    <property type="entry name" value="Anoctamin_TM"/>
</dbReference>
<keyword evidence="2 6" id="KW-0812">Transmembrane</keyword>
<reference evidence="9" key="1">
    <citation type="submission" date="2022-11" db="EMBL/GenBank/DDBJ databases">
        <authorList>
            <person name="Scott C."/>
            <person name="Bruce N."/>
        </authorList>
    </citation>
    <scope>NUCLEOTIDE SEQUENCE</scope>
</reference>
<evidence type="ECO:0000256" key="2">
    <source>
        <dbReference type="ARBA" id="ARBA00022692"/>
    </source>
</evidence>
<dbReference type="PRINTS" id="PR00463">
    <property type="entry name" value="EP450I"/>
</dbReference>
<feature type="transmembrane region" description="Helical" evidence="6">
    <location>
        <begin position="227"/>
        <end position="254"/>
    </location>
</feature>
<dbReference type="InterPro" id="IPR007632">
    <property type="entry name" value="Anoctamin"/>
</dbReference>
<keyword evidence="5" id="KW-0349">Heme</keyword>
<dbReference type="InterPro" id="IPR002401">
    <property type="entry name" value="Cyt_P450_E_grp-I"/>
</dbReference>
<dbReference type="OrthoDB" id="296386at2759"/>
<keyword evidence="5" id="KW-0479">Metal-binding</keyword>
<dbReference type="GO" id="GO:0005254">
    <property type="term" value="F:chloride channel activity"/>
    <property type="evidence" value="ECO:0007669"/>
    <property type="project" value="TreeGrafter"/>
</dbReference>
<evidence type="ECO:0008006" key="11">
    <source>
        <dbReference type="Google" id="ProtNLM"/>
    </source>
</evidence>
<evidence type="ECO:0000256" key="5">
    <source>
        <dbReference type="PIRSR" id="PIRSR602401-1"/>
    </source>
</evidence>
<evidence type="ECO:0000259" key="8">
    <source>
        <dbReference type="Pfam" id="PF20877"/>
    </source>
</evidence>
<dbReference type="Proteomes" id="UP000838763">
    <property type="component" value="Unassembled WGS sequence"/>
</dbReference>
<dbReference type="InterPro" id="IPR049456">
    <property type="entry name" value="Anoctamin_N_fung"/>
</dbReference>
<dbReference type="EMBL" id="CALLCH030000004">
    <property type="protein sequence ID" value="CAI4212396.1"/>
    <property type="molecule type" value="Genomic_DNA"/>
</dbReference>
<dbReference type="GO" id="GO:0032541">
    <property type="term" value="C:cortical endoplasmic reticulum"/>
    <property type="evidence" value="ECO:0007669"/>
    <property type="project" value="TreeGrafter"/>
</dbReference>
<dbReference type="Pfam" id="PF20877">
    <property type="entry name" value="Anoctamin_N"/>
    <property type="match status" value="1"/>
</dbReference>
<feature type="domain" description="Anoctamin transmembrane" evidence="7">
    <location>
        <begin position="219"/>
        <end position="515"/>
    </location>
</feature>
<evidence type="ECO:0000313" key="9">
    <source>
        <dbReference type="EMBL" id="CAI4212396.1"/>
    </source>
</evidence>
<protein>
    <recommendedName>
        <fullName evidence="11">Cytochrome P450</fullName>
    </recommendedName>
</protein>
<accession>A0A9P1M6T2</accession>
<dbReference type="GO" id="GO:0020037">
    <property type="term" value="F:heme binding"/>
    <property type="evidence" value="ECO:0007669"/>
    <property type="project" value="InterPro"/>
</dbReference>
<dbReference type="GO" id="GO:0004497">
    <property type="term" value="F:monooxygenase activity"/>
    <property type="evidence" value="ECO:0007669"/>
    <property type="project" value="InterPro"/>
</dbReference>
<feature type="binding site" description="axial binding residue" evidence="5">
    <location>
        <position position="946"/>
    </location>
    <ligand>
        <name>heme</name>
        <dbReference type="ChEBI" id="CHEBI:30413"/>
    </ligand>
    <ligandPart>
        <name>Fe</name>
        <dbReference type="ChEBI" id="CHEBI:18248"/>
    </ligandPart>
</feature>
<dbReference type="InterPro" id="IPR001128">
    <property type="entry name" value="Cyt_P450"/>
</dbReference>
<comment type="caution">
    <text evidence="9">The sequence shown here is derived from an EMBL/GenBank/DDBJ whole genome shotgun (WGS) entry which is preliminary data.</text>
</comment>
<keyword evidence="10" id="KW-1185">Reference proteome</keyword>
<dbReference type="SUPFAM" id="SSF48264">
    <property type="entry name" value="Cytochrome P450"/>
    <property type="match status" value="1"/>
</dbReference>
<keyword evidence="5" id="KW-0408">Iron</keyword>
<dbReference type="AlphaFoldDB" id="A0A9P1M6T2"/>
<dbReference type="PRINTS" id="PR00385">
    <property type="entry name" value="P450"/>
</dbReference>
<evidence type="ECO:0000256" key="6">
    <source>
        <dbReference type="SAM" id="Phobius"/>
    </source>
</evidence>
<feature type="transmembrane region" description="Helical" evidence="6">
    <location>
        <begin position="386"/>
        <end position="407"/>
    </location>
</feature>
<evidence type="ECO:0000256" key="3">
    <source>
        <dbReference type="ARBA" id="ARBA00022989"/>
    </source>
</evidence>
<evidence type="ECO:0000256" key="4">
    <source>
        <dbReference type="ARBA" id="ARBA00023136"/>
    </source>
</evidence>
<evidence type="ECO:0000256" key="1">
    <source>
        <dbReference type="ARBA" id="ARBA00004141"/>
    </source>
</evidence>
<organism evidence="9 10">
    <name type="scientific">Parascedosporium putredinis</name>
    <dbReference type="NCBI Taxonomy" id="1442378"/>
    <lineage>
        <taxon>Eukaryota</taxon>
        <taxon>Fungi</taxon>
        <taxon>Dikarya</taxon>
        <taxon>Ascomycota</taxon>
        <taxon>Pezizomycotina</taxon>
        <taxon>Sordariomycetes</taxon>
        <taxon>Hypocreomycetidae</taxon>
        <taxon>Microascales</taxon>
        <taxon>Microascaceae</taxon>
        <taxon>Parascedosporium</taxon>
    </lineage>
</organism>
<feature type="domain" description="Anoctamin alpha-beta plait" evidence="8">
    <location>
        <begin position="65"/>
        <end position="186"/>
    </location>
</feature>
<feature type="transmembrane region" description="Helical" evidence="6">
    <location>
        <begin position="260"/>
        <end position="279"/>
    </location>
</feature>
<name>A0A9P1M6T2_9PEZI</name>
<dbReference type="Pfam" id="PF04547">
    <property type="entry name" value="Anoctamin"/>
    <property type="match status" value="1"/>
</dbReference>
<dbReference type="Gene3D" id="1.10.630.10">
    <property type="entry name" value="Cytochrome P450"/>
    <property type="match status" value="2"/>
</dbReference>
<dbReference type="Pfam" id="PF00067">
    <property type="entry name" value="p450"/>
    <property type="match status" value="1"/>
</dbReference>
<evidence type="ECO:0000259" key="7">
    <source>
        <dbReference type="Pfam" id="PF04547"/>
    </source>
</evidence>